<evidence type="ECO:0000256" key="5">
    <source>
        <dbReference type="ARBA" id="ARBA00022777"/>
    </source>
</evidence>
<dbReference type="GO" id="GO:0050684">
    <property type="term" value="P:regulation of mRNA processing"/>
    <property type="evidence" value="ECO:0007669"/>
    <property type="project" value="TreeGrafter"/>
</dbReference>
<dbReference type="InterPro" id="IPR000719">
    <property type="entry name" value="Prot_kinase_dom"/>
</dbReference>
<keyword evidence="4" id="KW-0547">Nucleotide-binding</keyword>
<keyword evidence="2" id="KW-0723">Serine/threonine-protein kinase</keyword>
<accession>B6HQC2</accession>
<keyword evidence="11" id="KW-1185">Reference proteome</keyword>
<dbReference type="SUPFAM" id="SSF56112">
    <property type="entry name" value="Protein kinase-like (PK-like)"/>
    <property type="match status" value="1"/>
</dbReference>
<proteinExistence type="predicted"/>
<evidence type="ECO:0000256" key="6">
    <source>
        <dbReference type="ARBA" id="ARBA00022840"/>
    </source>
</evidence>
<dbReference type="InterPro" id="IPR011009">
    <property type="entry name" value="Kinase-like_dom_sf"/>
</dbReference>
<dbReference type="InterPro" id="IPR051334">
    <property type="entry name" value="SRPK"/>
</dbReference>
<dbReference type="GO" id="GO:0005524">
    <property type="term" value="F:ATP binding"/>
    <property type="evidence" value="ECO:0007669"/>
    <property type="project" value="UniProtKB-KW"/>
</dbReference>
<evidence type="ECO:0000256" key="1">
    <source>
        <dbReference type="ARBA" id="ARBA00012513"/>
    </source>
</evidence>
<dbReference type="Proteomes" id="UP000000724">
    <property type="component" value="Contig Pc00c22"/>
</dbReference>
<evidence type="ECO:0000256" key="8">
    <source>
        <dbReference type="ARBA" id="ARBA00048679"/>
    </source>
</evidence>
<feature type="domain" description="Protein kinase" evidence="9">
    <location>
        <begin position="83"/>
        <end position="457"/>
    </location>
</feature>
<keyword evidence="6" id="KW-0067">ATP-binding</keyword>
<dbReference type="eggNOG" id="KOG1290">
    <property type="taxonomic scope" value="Eukaryota"/>
</dbReference>
<reference evidence="10 11" key="1">
    <citation type="journal article" date="2008" name="Nat. Biotechnol.">
        <title>Genome sequencing and analysis of the filamentous fungus Penicillium chrysogenum.</title>
        <authorList>
            <person name="van den Berg M.A."/>
            <person name="Albang R."/>
            <person name="Albermann K."/>
            <person name="Badger J.H."/>
            <person name="Daran J.-M."/>
            <person name="Driessen A.J.M."/>
            <person name="Garcia-Estrada C."/>
            <person name="Fedorova N.D."/>
            <person name="Harris D.M."/>
            <person name="Heijne W.H.M."/>
            <person name="Joardar V.S."/>
            <person name="Kiel J.A.K.W."/>
            <person name="Kovalchuk A."/>
            <person name="Martin J.F."/>
            <person name="Nierman W.C."/>
            <person name="Nijland J.G."/>
            <person name="Pronk J.T."/>
            <person name="Roubos J.A."/>
            <person name="van der Klei I.J."/>
            <person name="van Peij N.N.M.E."/>
            <person name="Veenhuis M."/>
            <person name="von Doehren H."/>
            <person name="Wagner C."/>
            <person name="Wortman J.R."/>
            <person name="Bovenberg R.A.L."/>
        </authorList>
    </citation>
    <scope>NUCLEOTIDE SEQUENCE [LARGE SCALE GENOMIC DNA]</scope>
    <source>
        <strain evidence="11">ATCC 28089 / DSM 1075 / NRRL 1951 / Wisconsin 54-1255</strain>
    </source>
</reference>
<dbReference type="OMA" id="WALPDCE"/>
<organism evidence="10 11">
    <name type="scientific">Penicillium rubens (strain ATCC 28089 / DSM 1075 / NRRL 1951 / Wisconsin 54-1255)</name>
    <name type="common">Penicillium chrysogenum</name>
    <dbReference type="NCBI Taxonomy" id="500485"/>
    <lineage>
        <taxon>Eukaryota</taxon>
        <taxon>Fungi</taxon>
        <taxon>Dikarya</taxon>
        <taxon>Ascomycota</taxon>
        <taxon>Pezizomycotina</taxon>
        <taxon>Eurotiomycetes</taxon>
        <taxon>Eurotiomycetidae</taxon>
        <taxon>Eurotiales</taxon>
        <taxon>Aspergillaceae</taxon>
        <taxon>Penicillium</taxon>
        <taxon>Penicillium chrysogenum species complex</taxon>
    </lineage>
</organism>
<dbReference type="VEuPathDB" id="FungiDB:PCH_Pc22g15840"/>
<dbReference type="BioCyc" id="PCHR:PC22G15840-MONOMER"/>
<evidence type="ECO:0000313" key="11">
    <source>
        <dbReference type="Proteomes" id="UP000000724"/>
    </source>
</evidence>
<evidence type="ECO:0000256" key="3">
    <source>
        <dbReference type="ARBA" id="ARBA00022679"/>
    </source>
</evidence>
<protein>
    <recommendedName>
        <fullName evidence="1">non-specific serine/threonine protein kinase</fullName>
        <ecNumber evidence="1">2.7.11.1</ecNumber>
    </recommendedName>
</protein>
<dbReference type="EC" id="2.7.11.1" evidence="1"/>
<comment type="catalytic activity">
    <reaction evidence="7">
        <text>L-threonyl-[protein] + ATP = O-phospho-L-threonyl-[protein] + ADP + H(+)</text>
        <dbReference type="Rhea" id="RHEA:46608"/>
        <dbReference type="Rhea" id="RHEA-COMP:11060"/>
        <dbReference type="Rhea" id="RHEA-COMP:11605"/>
        <dbReference type="ChEBI" id="CHEBI:15378"/>
        <dbReference type="ChEBI" id="CHEBI:30013"/>
        <dbReference type="ChEBI" id="CHEBI:30616"/>
        <dbReference type="ChEBI" id="CHEBI:61977"/>
        <dbReference type="ChEBI" id="CHEBI:456216"/>
        <dbReference type="EC" id="2.7.11.1"/>
    </reaction>
</comment>
<keyword evidence="3" id="KW-0808">Transferase</keyword>
<dbReference type="AlphaFoldDB" id="B6HQC2"/>
<evidence type="ECO:0000256" key="7">
    <source>
        <dbReference type="ARBA" id="ARBA00047899"/>
    </source>
</evidence>
<dbReference type="GO" id="GO:0005737">
    <property type="term" value="C:cytoplasm"/>
    <property type="evidence" value="ECO:0007669"/>
    <property type="project" value="TreeGrafter"/>
</dbReference>
<sequence length="468" mass="53235">MAGSFRMIANPVNLSTLARPSIPIFQFPWRRNFDLRSSVRPNTTKAGNHHVKYNWIKGVETLELYQPGGYHPVMVGDVLHDRYHIADKLGFGAYSTVWLARDTRLNRYVTLKVSIADMVQRETKILKALSTPTPSSSVHPGRGLVPVFLDEFELQGPNGKHMCYAVAPAQCNLREASFSRLFPLEVARALSYRLSQAVAYTHSHGYVHGAKILGDSDIHLNNILSKLPSSFDELSIKQFYDRFGPPETVPITRRDGGPLPPNVPSKAVVPLFIWKSAEMFSLSDAHPLLTDFGEAFPPASESLGQDCHTPIPFRAPEAKFEFQSPLSYPSDIWSLATAIWEIVGMGAIFSTDFVDEDHIVARHIDVLGPMPSEWWHRWHARSRFFDEHGQPTESYRGNRWPPLEESFEIGVQKWRRKMGGKIEEDEKDAFLDLMRRMLSYRPENRATAEEVLMSDWMVKWALPDCERS</sequence>
<dbReference type="SMART" id="SM00220">
    <property type="entry name" value="S_TKc"/>
    <property type="match status" value="1"/>
</dbReference>
<dbReference type="PANTHER" id="PTHR47634:SF9">
    <property type="entry name" value="PROTEIN KINASE DOMAIN-CONTAINING PROTEIN-RELATED"/>
    <property type="match status" value="1"/>
</dbReference>
<dbReference type="GO" id="GO:0005634">
    <property type="term" value="C:nucleus"/>
    <property type="evidence" value="ECO:0007669"/>
    <property type="project" value="TreeGrafter"/>
</dbReference>
<evidence type="ECO:0000256" key="4">
    <source>
        <dbReference type="ARBA" id="ARBA00022741"/>
    </source>
</evidence>
<evidence type="ECO:0000259" key="9">
    <source>
        <dbReference type="PROSITE" id="PS50011"/>
    </source>
</evidence>
<dbReference type="Gene3D" id="1.10.510.10">
    <property type="entry name" value="Transferase(Phosphotransferase) domain 1"/>
    <property type="match status" value="1"/>
</dbReference>
<dbReference type="GO" id="GO:0004674">
    <property type="term" value="F:protein serine/threonine kinase activity"/>
    <property type="evidence" value="ECO:0007669"/>
    <property type="project" value="UniProtKB-KW"/>
</dbReference>
<name>B6HQC2_PENRW</name>
<dbReference type="Gene3D" id="3.30.200.20">
    <property type="entry name" value="Phosphorylase Kinase, domain 1"/>
    <property type="match status" value="1"/>
</dbReference>
<dbReference type="EMBL" id="AM920437">
    <property type="protein sequence ID" value="CAP98872.1"/>
    <property type="molecule type" value="Genomic_DNA"/>
</dbReference>
<keyword evidence="5" id="KW-0418">Kinase</keyword>
<dbReference type="OrthoDB" id="5979581at2759"/>
<dbReference type="HOGENOM" id="CLU_000288_81_2_1"/>
<dbReference type="GO" id="GO:0000245">
    <property type="term" value="P:spliceosomal complex assembly"/>
    <property type="evidence" value="ECO:0007669"/>
    <property type="project" value="TreeGrafter"/>
</dbReference>
<gene>
    <name evidence="10" type="ORF">Pc22g15840</name>
    <name evidence="10" type="ORF">PCH_Pc22g15840</name>
</gene>
<evidence type="ECO:0000313" key="10">
    <source>
        <dbReference type="EMBL" id="CAP98872.1"/>
    </source>
</evidence>
<dbReference type="Pfam" id="PF00069">
    <property type="entry name" value="Pkinase"/>
    <property type="match status" value="1"/>
</dbReference>
<dbReference type="PROSITE" id="PS50011">
    <property type="entry name" value="PROTEIN_KINASE_DOM"/>
    <property type="match status" value="1"/>
</dbReference>
<comment type="catalytic activity">
    <reaction evidence="8">
        <text>L-seryl-[protein] + ATP = O-phospho-L-seryl-[protein] + ADP + H(+)</text>
        <dbReference type="Rhea" id="RHEA:17989"/>
        <dbReference type="Rhea" id="RHEA-COMP:9863"/>
        <dbReference type="Rhea" id="RHEA-COMP:11604"/>
        <dbReference type="ChEBI" id="CHEBI:15378"/>
        <dbReference type="ChEBI" id="CHEBI:29999"/>
        <dbReference type="ChEBI" id="CHEBI:30616"/>
        <dbReference type="ChEBI" id="CHEBI:83421"/>
        <dbReference type="ChEBI" id="CHEBI:456216"/>
        <dbReference type="EC" id="2.7.11.1"/>
    </reaction>
</comment>
<evidence type="ECO:0000256" key="2">
    <source>
        <dbReference type="ARBA" id="ARBA00022527"/>
    </source>
</evidence>
<dbReference type="PANTHER" id="PTHR47634">
    <property type="entry name" value="PROTEIN KINASE DOMAIN-CONTAINING PROTEIN-RELATED"/>
    <property type="match status" value="1"/>
</dbReference>